<gene>
    <name evidence="1" type="ORF">LX99_00184</name>
</gene>
<name>A0A316HEV8_9SPHI</name>
<reference evidence="1 2" key="1">
    <citation type="submission" date="2018-05" db="EMBL/GenBank/DDBJ databases">
        <title>Genomic Encyclopedia of Archaeal and Bacterial Type Strains, Phase II (KMG-II): from individual species to whole genera.</title>
        <authorList>
            <person name="Goeker M."/>
        </authorList>
    </citation>
    <scope>NUCLEOTIDE SEQUENCE [LARGE SCALE GENOMIC DNA]</scope>
    <source>
        <strain evidence="1 2">DSM 19975</strain>
    </source>
</reference>
<accession>A0A316HEV8</accession>
<keyword evidence="2" id="KW-1185">Reference proteome</keyword>
<evidence type="ECO:0000313" key="2">
    <source>
        <dbReference type="Proteomes" id="UP000245678"/>
    </source>
</evidence>
<evidence type="ECO:0000313" key="1">
    <source>
        <dbReference type="EMBL" id="PWK79724.1"/>
    </source>
</evidence>
<dbReference type="RefSeq" id="WP_109605573.1">
    <property type="nucleotide sequence ID" value="NZ_QGHA01000001.1"/>
</dbReference>
<comment type="caution">
    <text evidence="1">The sequence shown here is derived from an EMBL/GenBank/DDBJ whole genome shotgun (WGS) entry which is preliminary data.</text>
</comment>
<organism evidence="1 2">
    <name type="scientific">Mucilaginibacter oryzae</name>
    <dbReference type="NCBI Taxonomy" id="468058"/>
    <lineage>
        <taxon>Bacteria</taxon>
        <taxon>Pseudomonadati</taxon>
        <taxon>Bacteroidota</taxon>
        <taxon>Sphingobacteriia</taxon>
        <taxon>Sphingobacteriales</taxon>
        <taxon>Sphingobacteriaceae</taxon>
        <taxon>Mucilaginibacter</taxon>
    </lineage>
</organism>
<sequence length="1841" mass="212685">MPGADHTIYFGPKFTQATFDETIWEKAADGVLRADHYSESFSATTQFVVFDLSVMEWIGTEQIVFLFAWIRNIKLIGKRIKVRLPYRNHLAETGYYKANQLEYLKQRYVEDGRGYVENEQRIKRRRTRNIYLLSIWRMRTHLGLDSSDFDNIADFGTVNREEKVALQNALQIIPFTFFDIGFDQRHIKYDTYFNDIFNKEKGSYPIFDLQKDMQDLLKRYASYLPFESKILSNVITQELFINSLQHSFEQNKRDLLPECYVTAFLSNQWPNPESRHFVPSFSQEKYPETLDFYKDKDAIRKEMSQLLRSPKHRHSPSRVPSLQSYPLYRNISYLEFAFLDLGDGIAGSLRPMFREASRAADFRERHLFSEGFDAANEDCQILEYAFQLETSKNPLDKTIAYYDLVPRGLFFLVDMVRRYKGLMMVRSGHGKIVFDFSDQLVIRNTGTYPVAILEPRMRIREAITHVSVEHEFPGTMTTIILPERRTEELSRRPGDSGSVDDRAVIPAVRQELPVLADYAYAIRADDVLRQEKAVEVFVHNQFHYVSILFIYNEIVEELRRSQSEINIHHVYDRLFCEVNRRLDAYRESPCIIFFDFGGLSSGNAPWIKIIYYLFLTPKINEITKAIIVNLPPDEGDIIRDLKRNYFQLDRDGETVRQRFPEPYLYRPIPCLNFKIDAEKEEDMINWIGLKNEQHADLFSSLLLGGNALNIELHGLQDKGEGNLLVKNAGWLTAVCSGIQEIAETFFEVRKAAIVGLLKGFIQEDIDPVSGKPREIFQVSNNAYQSSYLTLYEPMHDKFIARYFGRCLLDKYCSYVAREVARGQAISNFKLDKIIAVTVSSQLIGVAIRDLIEEDESYRFLRNDHVAPGSLDRSPDLIMLSSYYSFDTEKPFDRIELLDKLLIVNDVISTGKLVEKLIDKIENGKNAIINAIFSIADTRVPAEAYLPDEAESVDFDDYEVLCFTLANYADGIRLHKFKGPYQENRQHPVVIKRINPLLNTIVELKSIHSEQDKILFREPADLIVEAGVDPKYFKIGHFHQNLTHIGYLTAMRPLFGSTDGLDIISKIRDVIASGKHRGDGTNRTDGHALAFLDLEAARDELRDLLPADASALYLAQLEAAITGLREVSLNQQAGAQPDRAGQFDFIFYPVFSGIEKIRHFKLGKIFGVHPDNVIGLQRFDTPKGWRFPFPAKRHNQTTKNKKVLILDSGSLTGESLVQLIDNVAFLDVASITVISIITRIEDFYREFYSRLRAIKVKRLKNKMVFQGTLREKTVTIEVLFGINLHIPVYQPTSCPFCAEIEYLDDIALKHIQGPSDAVKKYIILRKQELTLLHASKDELVDTPYLPKLPSTGAVDSRHLFITRDIIGKIDSYRFYPEYFQAFDETIKTIARDQDWAKNGQVQRDIENLLACILHESYLFELINSLMNELMPALKAYLFHLIEGPAQFQPLYNWAPKSVVMLMFTLNFREIFELPVLEKIIRYADKDAFLFLQYKFWDLLYSKTVSLTIKTQVEELLLSADAALKGEQGLGPDAAEGLKEIMSTLTDYYNFKDLADSDNLLAPFYNLKKFVLNGKYRARHFLLKEYLNKLIYTLTSTQPSLTDIRAELENVLTIFKQDIKPNVKLIRDIHLKKYYQIIYNLLGDEKPGILYYLNELEKINQALIKNGQQPIHLVEKELKHARAICVELVTIVLVEDEATNTFFRICQQYPCDFQQVLNDMVSKRAYAKLVVINDQNVENRNMAINTTIFKGIFEEIFNNAERICDMSDLKLVIRCHITDNGIFINIEQNKAFRERRAEGGLYNNVRHFVHKFGGGYDDNDAVSFAQQKPFIIDITLHHHEYKS</sequence>
<dbReference type="EMBL" id="QGHA01000001">
    <property type="protein sequence ID" value="PWK79724.1"/>
    <property type="molecule type" value="Genomic_DNA"/>
</dbReference>
<proteinExistence type="predicted"/>
<protein>
    <submittedName>
        <fullName evidence="1">Uncharacterized protein</fullName>
    </submittedName>
</protein>
<dbReference type="Proteomes" id="UP000245678">
    <property type="component" value="Unassembled WGS sequence"/>
</dbReference>